<proteinExistence type="predicted"/>
<organism evidence="1 2">
    <name type="scientific">Lachnoanaerobaculum umeaense</name>
    <dbReference type="NCBI Taxonomy" id="617123"/>
    <lineage>
        <taxon>Bacteria</taxon>
        <taxon>Bacillati</taxon>
        <taxon>Bacillota</taxon>
        <taxon>Clostridia</taxon>
        <taxon>Lachnospirales</taxon>
        <taxon>Lachnospiraceae</taxon>
        <taxon>Lachnoanaerobaculum</taxon>
    </lineage>
</organism>
<evidence type="ECO:0000313" key="2">
    <source>
        <dbReference type="Proteomes" id="UP000265562"/>
    </source>
</evidence>
<dbReference type="EMBL" id="CP032364">
    <property type="protein sequence ID" value="AYA99741.1"/>
    <property type="molecule type" value="Genomic_DNA"/>
</dbReference>
<dbReference type="Proteomes" id="UP000265562">
    <property type="component" value="Chromosome"/>
</dbReference>
<gene>
    <name evidence="1" type="ORF">D4A81_07230</name>
</gene>
<name>A0A385PZX1_9FIRM</name>
<dbReference type="OrthoDB" id="1149251at2"/>
<evidence type="ECO:0000313" key="1">
    <source>
        <dbReference type="EMBL" id="AYA99741.1"/>
    </source>
</evidence>
<protein>
    <submittedName>
        <fullName evidence="1">Uncharacterized protein</fullName>
    </submittedName>
</protein>
<reference evidence="1 2" key="1">
    <citation type="submission" date="2018-09" db="EMBL/GenBank/DDBJ databases">
        <title>Genome sequencing of Lachnoanaerobaculum umeaense DSM 23576.</title>
        <authorList>
            <person name="Kook J.-K."/>
            <person name="Park S.-N."/>
            <person name="Lim Y.K."/>
        </authorList>
    </citation>
    <scope>NUCLEOTIDE SEQUENCE [LARGE SCALE GENOMIC DNA]</scope>
    <source>
        <strain evidence="2">DSM 23576 \ CCUG 58757</strain>
    </source>
</reference>
<dbReference type="AlphaFoldDB" id="A0A385PZX1"/>
<accession>A0A385PZX1</accession>
<dbReference type="KEGG" id="lua:D4A81_07230"/>
<keyword evidence="2" id="KW-1185">Reference proteome</keyword>
<sequence length="138" mass="15969">MDFIIAEEGVPVSVGCYGATIAYFGSEIELNYETEPPMGDFIFSAKLPLLDRELPFWMYGRNLVFLDAYYVIVESVKKKTWDPITTLIVDIHRGKYASLNHWYTDISVEDEVILKNRYDKSVLTLKSVDGLEWIQLYL</sequence>
<dbReference type="RefSeq" id="WP_111524509.1">
    <property type="nucleotide sequence ID" value="NZ_CP032364.1"/>
</dbReference>